<keyword evidence="5" id="KW-0653">Protein transport</keyword>
<evidence type="ECO:0000256" key="8">
    <source>
        <dbReference type="ARBA" id="ARBA00031340"/>
    </source>
</evidence>
<evidence type="ECO:0000313" key="11">
    <source>
        <dbReference type="EMBL" id="KAF2124113.1"/>
    </source>
</evidence>
<keyword evidence="6" id="KW-0333">Golgi apparatus</keyword>
<feature type="region of interest" description="Disordered" evidence="9">
    <location>
        <begin position="330"/>
        <end position="349"/>
    </location>
</feature>
<dbReference type="RefSeq" id="XP_033518506.1">
    <property type="nucleotide sequence ID" value="XM_033673139.1"/>
</dbReference>
<dbReference type="OrthoDB" id="47059at2759"/>
<dbReference type="Gene3D" id="1.20.58.1970">
    <property type="match status" value="1"/>
</dbReference>
<dbReference type="Pfam" id="PF20662">
    <property type="entry name" value="COG4_C"/>
    <property type="match status" value="1"/>
</dbReference>
<evidence type="ECO:0000256" key="4">
    <source>
        <dbReference type="ARBA" id="ARBA00022448"/>
    </source>
</evidence>
<keyword evidence="4" id="KW-0813">Transport</keyword>
<dbReference type="Proteomes" id="UP000799771">
    <property type="component" value="Unassembled WGS sequence"/>
</dbReference>
<reference evidence="11" key="1">
    <citation type="journal article" date="2020" name="Stud. Mycol.">
        <title>101 Dothideomycetes genomes: a test case for predicting lifestyles and emergence of pathogens.</title>
        <authorList>
            <person name="Haridas S."/>
            <person name="Albert R."/>
            <person name="Binder M."/>
            <person name="Bloem J."/>
            <person name="Labutti K."/>
            <person name="Salamov A."/>
            <person name="Andreopoulos B."/>
            <person name="Baker S."/>
            <person name="Barry K."/>
            <person name="Bills G."/>
            <person name="Bluhm B."/>
            <person name="Cannon C."/>
            <person name="Castanera R."/>
            <person name="Culley D."/>
            <person name="Daum C."/>
            <person name="Ezra D."/>
            <person name="Gonzalez J."/>
            <person name="Henrissat B."/>
            <person name="Kuo A."/>
            <person name="Liang C."/>
            <person name="Lipzen A."/>
            <person name="Lutzoni F."/>
            <person name="Magnuson J."/>
            <person name="Mondo S."/>
            <person name="Nolan M."/>
            <person name="Ohm R."/>
            <person name="Pangilinan J."/>
            <person name="Park H.-J."/>
            <person name="Ramirez L."/>
            <person name="Alfaro M."/>
            <person name="Sun H."/>
            <person name="Tritt A."/>
            <person name="Yoshinaga Y."/>
            <person name="Zwiers L.-H."/>
            <person name="Turgeon B."/>
            <person name="Goodwin S."/>
            <person name="Spatafora J."/>
            <person name="Crous P."/>
            <person name="Grigoriev I."/>
        </authorList>
    </citation>
    <scope>NUCLEOTIDE SEQUENCE</scope>
    <source>
        <strain evidence="11">CBS 119687</strain>
    </source>
</reference>
<evidence type="ECO:0000259" key="10">
    <source>
        <dbReference type="SMART" id="SM00762"/>
    </source>
</evidence>
<organism evidence="11 12">
    <name type="scientific">Dothidotthia symphoricarpi CBS 119687</name>
    <dbReference type="NCBI Taxonomy" id="1392245"/>
    <lineage>
        <taxon>Eukaryota</taxon>
        <taxon>Fungi</taxon>
        <taxon>Dikarya</taxon>
        <taxon>Ascomycota</taxon>
        <taxon>Pezizomycotina</taxon>
        <taxon>Dothideomycetes</taxon>
        <taxon>Pleosporomycetidae</taxon>
        <taxon>Pleosporales</taxon>
        <taxon>Dothidotthiaceae</taxon>
        <taxon>Dothidotthia</taxon>
    </lineage>
</organism>
<evidence type="ECO:0000256" key="2">
    <source>
        <dbReference type="ARBA" id="ARBA00009215"/>
    </source>
</evidence>
<proteinExistence type="inferred from homology"/>
<evidence type="ECO:0000256" key="9">
    <source>
        <dbReference type="SAM" id="MobiDB-lite"/>
    </source>
</evidence>
<dbReference type="PANTHER" id="PTHR24016:SF0">
    <property type="entry name" value="CONSERVED OLIGOMERIC GOLGI COMPLEX SUBUNIT 4"/>
    <property type="match status" value="1"/>
</dbReference>
<feature type="compositionally biased region" description="Polar residues" evidence="9">
    <location>
        <begin position="336"/>
        <end position="345"/>
    </location>
</feature>
<dbReference type="Pfam" id="PF20663">
    <property type="entry name" value="COG4_N"/>
    <property type="match status" value="1"/>
</dbReference>
<protein>
    <recommendedName>
        <fullName evidence="3">Conserved oligomeric Golgi complex subunit 4</fullName>
    </recommendedName>
    <alternativeName>
        <fullName evidence="8">Component of oligomeric Golgi complex 4</fullName>
    </alternativeName>
</protein>
<keyword evidence="12" id="KW-1185">Reference proteome</keyword>
<accession>A0A6A5ZZ05</accession>
<dbReference type="InterPro" id="IPR013167">
    <property type="entry name" value="COG4_M"/>
</dbReference>
<dbReference type="SMART" id="SM00762">
    <property type="entry name" value="Cog4"/>
    <property type="match status" value="1"/>
</dbReference>
<sequence>MNEHGALDISAATSVADIHLALAHLQEQEAAVTHRLNALVASQKDLSRELGRLDLLRAHLGGQVVNTRAISNGMLSDAASTANRISSAVKRLDQEQSNVKATLDVVEQVAELKACVLGVHGSMGAPQDWETAAAYLSRASKIPHDVVNGSFAEEIVPTAEVPDPPRVTLDAAAESLCGLFLREFDKAAKDGDGSKITRFFKLFPLIGRADVGLDAYGRYVCQGVAARARTNFNSAAPAQRSEPFFYANTVTKLFEHIAQIVDGHAPLVEQHYGLGMMAKVVERLQIEADVQGGIILDTWQDERNIHRTLTDIKSYAFSFLVQSFLPAQKPAPGAPRSNSPANAVRTSEDEGVNMKEVDGLLGESALMLGRWALYSRFISDKCAPSTPPDLIDHGLVMPPFLATSNLQKKVTSHLIDPFNIMTTFFFRRSVEKAFQLDESPADLTLNPTKPLGSNPPFITSAVDDVMYIVNQVLQRTLATSQRNVVASVVPTVSRVLGSDFIGMMQRKMRDESYPKPVIQGGLPPEDKVIAFLVLINNLDIANDYIKRIVDQQLAPNPSTQHSPLQDLFPFGHDSTFVHTALQTLESSFAAKSSELLNDGITVLVANVLKPRIRPILAEAFRDIDYAPPDDALDDEPDDADDADLVKSRFDRHWHIVIRPIKRILTPANFDRLLTATIPYLASALEKRIKSYYGRVNELGAVRLERDVAGVVAKAVEGGKYGLRDAFTRVTQMCVILNMEGEEWEESLRGEGGMEWVLDWEERAGVRAILGGVV</sequence>
<dbReference type="GO" id="GO:0000139">
    <property type="term" value="C:Golgi membrane"/>
    <property type="evidence" value="ECO:0007669"/>
    <property type="project" value="UniProtKB-SubCell"/>
</dbReference>
<dbReference type="GO" id="GO:0015031">
    <property type="term" value="P:protein transport"/>
    <property type="evidence" value="ECO:0007669"/>
    <property type="project" value="UniProtKB-KW"/>
</dbReference>
<evidence type="ECO:0000256" key="1">
    <source>
        <dbReference type="ARBA" id="ARBA00004395"/>
    </source>
</evidence>
<dbReference type="PANTHER" id="PTHR24016">
    <property type="entry name" value="CONSERVED OLIGOMERIC GOLGI COMPLEX SUBUNIT 4"/>
    <property type="match status" value="1"/>
</dbReference>
<feature type="domain" description="COG4 transport protein middle alpha-helical bundle" evidence="10">
    <location>
        <begin position="169"/>
        <end position="509"/>
    </location>
</feature>
<dbReference type="Pfam" id="PF08318">
    <property type="entry name" value="COG4_m"/>
    <property type="match status" value="1"/>
</dbReference>
<comment type="similarity">
    <text evidence="2">Belongs to the COG4 family.</text>
</comment>
<comment type="subcellular location">
    <subcellularLocation>
        <location evidence="1">Golgi apparatus membrane</location>
        <topology evidence="1">Peripheral membrane protein</topology>
    </subcellularLocation>
</comment>
<dbReference type="GeneID" id="54413571"/>
<dbReference type="InterPro" id="IPR048680">
    <property type="entry name" value="COG4_N"/>
</dbReference>
<dbReference type="InterPro" id="IPR048682">
    <property type="entry name" value="COG4"/>
</dbReference>
<dbReference type="InterPro" id="IPR048684">
    <property type="entry name" value="COG4_C"/>
</dbReference>
<evidence type="ECO:0000256" key="5">
    <source>
        <dbReference type="ARBA" id="ARBA00022927"/>
    </source>
</evidence>
<name>A0A6A5ZZ05_9PLEO</name>
<evidence type="ECO:0000256" key="6">
    <source>
        <dbReference type="ARBA" id="ARBA00023034"/>
    </source>
</evidence>
<evidence type="ECO:0000256" key="3">
    <source>
        <dbReference type="ARBA" id="ARBA00020975"/>
    </source>
</evidence>
<dbReference type="AlphaFoldDB" id="A0A6A5ZZ05"/>
<dbReference type="EMBL" id="ML977520">
    <property type="protein sequence ID" value="KAF2124113.1"/>
    <property type="molecule type" value="Genomic_DNA"/>
</dbReference>
<gene>
    <name evidence="11" type="ORF">P153DRAFT_435326</name>
</gene>
<evidence type="ECO:0000313" key="12">
    <source>
        <dbReference type="Proteomes" id="UP000799771"/>
    </source>
</evidence>
<keyword evidence="7" id="KW-0472">Membrane</keyword>
<evidence type="ECO:0000256" key="7">
    <source>
        <dbReference type="ARBA" id="ARBA00023136"/>
    </source>
</evidence>